<gene>
    <name evidence="2" type="ORF">RRG08_035919</name>
</gene>
<organism evidence="2 3">
    <name type="scientific">Elysia crispata</name>
    <name type="common">lettuce slug</name>
    <dbReference type="NCBI Taxonomy" id="231223"/>
    <lineage>
        <taxon>Eukaryota</taxon>
        <taxon>Metazoa</taxon>
        <taxon>Spiralia</taxon>
        <taxon>Lophotrochozoa</taxon>
        <taxon>Mollusca</taxon>
        <taxon>Gastropoda</taxon>
        <taxon>Heterobranchia</taxon>
        <taxon>Euthyneura</taxon>
        <taxon>Panpulmonata</taxon>
        <taxon>Sacoglossa</taxon>
        <taxon>Placobranchoidea</taxon>
        <taxon>Plakobranchidae</taxon>
        <taxon>Elysia</taxon>
    </lineage>
</organism>
<sequence length="279" mass="32519">MEAGLKSKIIGDWLALTLLTNHDYFHISITEAKEQRDPNLNQGRNYWRRVISVFQFCKVLQTMLGLRKVISIPGVQKHLAPSFRCLNYQQGQSPDPKTREYFYYIDHQGQLFLDDAKMKNFTSCFKEKDFLVFFFKRIKENSGGKYADEFPYISPCGREKNYIRCDDTPIVFTHFIEGLASEGKLDRLSYGGAGERMTMTFEPENVCMLPESGRMYHPAPEQYGGIGLIKSSLVIELSKNFEFESGDETRPPSHFNWRGTRYTLTNILYDKVKFRRFIQ</sequence>
<dbReference type="AlphaFoldDB" id="A0AAE1A355"/>
<reference evidence="2" key="1">
    <citation type="journal article" date="2023" name="G3 (Bethesda)">
        <title>A reference genome for the long-term kleptoplast-retaining sea slug Elysia crispata morphotype clarki.</title>
        <authorList>
            <person name="Eastman K.E."/>
            <person name="Pendleton A.L."/>
            <person name="Shaikh M.A."/>
            <person name="Suttiyut T."/>
            <person name="Ogas R."/>
            <person name="Tomko P."/>
            <person name="Gavelis G."/>
            <person name="Widhalm J.R."/>
            <person name="Wisecaver J.H."/>
        </authorList>
    </citation>
    <scope>NUCLEOTIDE SEQUENCE</scope>
    <source>
        <strain evidence="2">ECLA1</strain>
    </source>
</reference>
<proteinExistence type="inferred from homology"/>
<name>A0AAE1A355_9GAST</name>
<dbReference type="Pfam" id="PF14956">
    <property type="entry name" value="DUF4505"/>
    <property type="match status" value="1"/>
</dbReference>
<keyword evidence="3" id="KW-1185">Reference proteome</keyword>
<dbReference type="Proteomes" id="UP001283361">
    <property type="component" value="Unassembled WGS sequence"/>
</dbReference>
<dbReference type="PANTHER" id="PTHR31449">
    <property type="entry name" value="UPF0598 PROTEIN C8ORF82"/>
    <property type="match status" value="1"/>
</dbReference>
<protein>
    <submittedName>
        <fullName evidence="2">Uncharacterized protein</fullName>
    </submittedName>
</protein>
<evidence type="ECO:0000313" key="2">
    <source>
        <dbReference type="EMBL" id="KAK3779781.1"/>
    </source>
</evidence>
<dbReference type="EMBL" id="JAWDGP010002811">
    <property type="protein sequence ID" value="KAK3779781.1"/>
    <property type="molecule type" value="Genomic_DNA"/>
</dbReference>
<evidence type="ECO:0000313" key="3">
    <source>
        <dbReference type="Proteomes" id="UP001283361"/>
    </source>
</evidence>
<dbReference type="InterPro" id="IPR028108">
    <property type="entry name" value="DUF4505"/>
</dbReference>
<dbReference type="PANTHER" id="PTHR31449:SF3">
    <property type="entry name" value="UPF0598 PROTEIN C8ORF82"/>
    <property type="match status" value="1"/>
</dbReference>
<accession>A0AAE1A355</accession>
<comment type="similarity">
    <text evidence="1">Belongs to the UPF0598 family.</text>
</comment>
<comment type="caution">
    <text evidence="2">The sequence shown here is derived from an EMBL/GenBank/DDBJ whole genome shotgun (WGS) entry which is preliminary data.</text>
</comment>
<evidence type="ECO:0000256" key="1">
    <source>
        <dbReference type="ARBA" id="ARBA00006322"/>
    </source>
</evidence>